<dbReference type="InterPro" id="IPR008278">
    <property type="entry name" value="4-PPantetheinyl_Trfase_dom"/>
</dbReference>
<keyword evidence="1 8" id="KW-0444">Lipid biosynthesis</keyword>
<dbReference type="KEGG" id="srq:SR187_8130"/>
<keyword evidence="4 8" id="KW-0276">Fatty acid metabolism</keyword>
<dbReference type="InterPro" id="IPR002582">
    <property type="entry name" value="ACPS"/>
</dbReference>
<dbReference type="InterPro" id="IPR037143">
    <property type="entry name" value="4-PPantetheinyl_Trfase_dom_sf"/>
</dbReference>
<reference evidence="10 11" key="1">
    <citation type="journal article" date="2018" name="Genome Biol. Evol.">
        <title>Complete Genome Sequence of Streptococcus ruminantium sp. nov. GUT-187T (=DSM 104980T =JCM 31869T), the Type Strain of S. ruminantium, and Comparison with Genome Sequences of Streptococcus suis Strains.</title>
        <authorList>
            <person name="Tohya M."/>
            <person name="Sekizaki T."/>
            <person name="Miyoshi-Akiyama T."/>
        </authorList>
    </citation>
    <scope>NUCLEOTIDE SEQUENCE [LARGE SCALE GENOMIC DNA]</scope>
    <source>
        <strain evidence="10 11">GUT187T</strain>
    </source>
</reference>
<evidence type="ECO:0000313" key="10">
    <source>
        <dbReference type="EMBL" id="BBA93229.1"/>
    </source>
</evidence>
<dbReference type="OrthoDB" id="517356at2"/>
<evidence type="ECO:0000256" key="3">
    <source>
        <dbReference type="ARBA" id="ARBA00022723"/>
    </source>
</evidence>
<feature type="binding site" evidence="8">
    <location>
        <position position="58"/>
    </location>
    <ligand>
        <name>Mg(2+)</name>
        <dbReference type="ChEBI" id="CHEBI:18420"/>
    </ligand>
</feature>
<evidence type="ECO:0000256" key="5">
    <source>
        <dbReference type="ARBA" id="ARBA00022842"/>
    </source>
</evidence>
<keyword evidence="5 8" id="KW-0460">Magnesium</keyword>
<dbReference type="EMBL" id="AP018400">
    <property type="protein sequence ID" value="BBA93229.1"/>
    <property type="molecule type" value="Genomic_DNA"/>
</dbReference>
<comment type="cofactor">
    <cofactor evidence="8">
        <name>Mg(2+)</name>
        <dbReference type="ChEBI" id="CHEBI:18420"/>
    </cofactor>
</comment>
<evidence type="ECO:0000259" key="9">
    <source>
        <dbReference type="Pfam" id="PF01648"/>
    </source>
</evidence>
<comment type="catalytic activity">
    <reaction evidence="8">
        <text>apo-[ACP] + CoA = holo-[ACP] + adenosine 3',5'-bisphosphate + H(+)</text>
        <dbReference type="Rhea" id="RHEA:12068"/>
        <dbReference type="Rhea" id="RHEA-COMP:9685"/>
        <dbReference type="Rhea" id="RHEA-COMP:9690"/>
        <dbReference type="ChEBI" id="CHEBI:15378"/>
        <dbReference type="ChEBI" id="CHEBI:29999"/>
        <dbReference type="ChEBI" id="CHEBI:57287"/>
        <dbReference type="ChEBI" id="CHEBI:58343"/>
        <dbReference type="ChEBI" id="CHEBI:64479"/>
        <dbReference type="EC" id="2.7.8.7"/>
    </reaction>
</comment>
<keyword evidence="2 8" id="KW-0808">Transferase</keyword>
<evidence type="ECO:0000256" key="8">
    <source>
        <dbReference type="HAMAP-Rule" id="MF_00101"/>
    </source>
</evidence>
<evidence type="ECO:0000256" key="2">
    <source>
        <dbReference type="ARBA" id="ARBA00022679"/>
    </source>
</evidence>
<dbReference type="GO" id="GO:0006633">
    <property type="term" value="P:fatty acid biosynthetic process"/>
    <property type="evidence" value="ECO:0007669"/>
    <property type="project" value="UniProtKB-UniRule"/>
</dbReference>
<sequence length="119" mass="13522">MIVGHGIDLQEIDAIDRARLRHTEFPKKILTERELERYQSLHGRRQLEYLAGRWVAKEAFSKAWGTGIGKLGFQDIEVLNTSKGVPYIAKSPFNGQIWISISHSGNFVQASVILEEKDD</sequence>
<dbReference type="HAMAP" id="MF_00101">
    <property type="entry name" value="AcpS"/>
    <property type="match status" value="1"/>
</dbReference>
<name>A0A2Z5TPY9_9STRE</name>
<evidence type="ECO:0000256" key="1">
    <source>
        <dbReference type="ARBA" id="ARBA00022516"/>
    </source>
</evidence>
<gene>
    <name evidence="8" type="primary">acpS</name>
    <name evidence="10" type="ORF">SR187_8130</name>
</gene>
<dbReference type="SUPFAM" id="SSF56214">
    <property type="entry name" value="4'-phosphopantetheinyl transferase"/>
    <property type="match status" value="1"/>
</dbReference>
<dbReference type="GeneID" id="52230144"/>
<dbReference type="Pfam" id="PF01648">
    <property type="entry name" value="ACPS"/>
    <property type="match status" value="1"/>
</dbReference>
<accession>A0A2Z5TPY9</accession>
<feature type="binding site" evidence="8">
    <location>
        <position position="8"/>
    </location>
    <ligand>
        <name>Mg(2+)</name>
        <dbReference type="ChEBI" id="CHEBI:18420"/>
    </ligand>
</feature>
<keyword evidence="3 8" id="KW-0479">Metal-binding</keyword>
<dbReference type="AlphaFoldDB" id="A0A2Z5TPY9"/>
<feature type="domain" description="4'-phosphopantetheinyl transferase" evidence="9">
    <location>
        <begin position="6"/>
        <end position="92"/>
    </location>
</feature>
<dbReference type="Proteomes" id="UP000269331">
    <property type="component" value="Chromosome"/>
</dbReference>
<evidence type="ECO:0000256" key="4">
    <source>
        <dbReference type="ARBA" id="ARBA00022832"/>
    </source>
</evidence>
<comment type="similarity">
    <text evidence="8">Belongs to the P-Pant transferase superfamily. AcpS family.</text>
</comment>
<dbReference type="InterPro" id="IPR004568">
    <property type="entry name" value="Ppantetheine-prot_Trfase_dom"/>
</dbReference>
<evidence type="ECO:0000256" key="6">
    <source>
        <dbReference type="ARBA" id="ARBA00023098"/>
    </source>
</evidence>
<dbReference type="GO" id="GO:0000287">
    <property type="term" value="F:magnesium ion binding"/>
    <property type="evidence" value="ECO:0007669"/>
    <property type="project" value="UniProtKB-UniRule"/>
</dbReference>
<organism evidence="10 11">
    <name type="scientific">Streptococcus ruminantium</name>
    <dbReference type="NCBI Taxonomy" id="1917441"/>
    <lineage>
        <taxon>Bacteria</taxon>
        <taxon>Bacillati</taxon>
        <taxon>Bacillota</taxon>
        <taxon>Bacilli</taxon>
        <taxon>Lactobacillales</taxon>
        <taxon>Streptococcaceae</taxon>
        <taxon>Streptococcus</taxon>
    </lineage>
</organism>
<keyword evidence="8" id="KW-0963">Cytoplasm</keyword>
<protein>
    <recommendedName>
        <fullName evidence="8">Holo-[acyl-carrier-protein] synthase</fullName>
        <shortName evidence="8">Holo-ACP synthase</shortName>
        <ecNumber evidence="8">2.7.8.7</ecNumber>
    </recommendedName>
    <alternativeName>
        <fullName evidence="8">4'-phosphopantetheinyl transferase AcpS</fullName>
    </alternativeName>
</protein>
<evidence type="ECO:0000313" key="11">
    <source>
        <dbReference type="Proteomes" id="UP000269331"/>
    </source>
</evidence>
<evidence type="ECO:0000256" key="7">
    <source>
        <dbReference type="ARBA" id="ARBA00023160"/>
    </source>
</evidence>
<keyword evidence="7 8" id="KW-0275">Fatty acid biosynthesis</keyword>
<dbReference type="EC" id="2.7.8.7" evidence="8"/>
<keyword evidence="6 8" id="KW-0443">Lipid metabolism</keyword>
<dbReference type="Gene3D" id="3.90.470.20">
    <property type="entry name" value="4'-phosphopantetheinyl transferase domain"/>
    <property type="match status" value="1"/>
</dbReference>
<proteinExistence type="inferred from homology"/>
<dbReference type="NCBIfam" id="TIGR00516">
    <property type="entry name" value="acpS"/>
    <property type="match status" value="1"/>
</dbReference>
<dbReference type="GO" id="GO:0005737">
    <property type="term" value="C:cytoplasm"/>
    <property type="evidence" value="ECO:0007669"/>
    <property type="project" value="UniProtKB-SubCell"/>
</dbReference>
<comment type="subcellular location">
    <subcellularLocation>
        <location evidence="8">Cytoplasm</location>
    </subcellularLocation>
</comment>
<dbReference type="NCBIfam" id="TIGR00556">
    <property type="entry name" value="pantethn_trn"/>
    <property type="match status" value="1"/>
</dbReference>
<comment type="function">
    <text evidence="8">Transfers the 4'-phosphopantetheine moiety from coenzyme A to a Ser of acyl-carrier-protein.</text>
</comment>
<dbReference type="RefSeq" id="WP_024532489.1">
    <property type="nucleotide sequence ID" value="NZ_AP018400.1"/>
</dbReference>
<dbReference type="GO" id="GO:0008897">
    <property type="term" value="F:holo-[acyl-carrier-protein] synthase activity"/>
    <property type="evidence" value="ECO:0007669"/>
    <property type="project" value="UniProtKB-UniRule"/>
</dbReference>